<evidence type="ECO:0000313" key="3">
    <source>
        <dbReference type="Proteomes" id="UP001341840"/>
    </source>
</evidence>
<protein>
    <recommendedName>
        <fullName evidence="1">Replication protein A 70 kDa DNA-binding subunit B/D first OB fold domain-containing protein</fullName>
    </recommendedName>
</protein>
<feature type="domain" description="Replication protein A 70 kDa DNA-binding subunit B/D first OB fold" evidence="1">
    <location>
        <begin position="1"/>
        <end position="63"/>
    </location>
</feature>
<sequence>MVVQDIKGTCMQAEIPKFLVGNFSEVLKEFNMYTMTNFIVTDTKPRNRATTNPLILLFSQRTMTSDIIGVVVGREQARDITTKGGVKTKRMAITLQDLSMVDQITPHLDANRDEPLEVMDFKDTLQGESPSTGIRISQHPTQSGVSAVDELKKGDAIVRSIDAYAS</sequence>
<dbReference type="Pfam" id="PF02721">
    <property type="entry name" value="DUF223"/>
    <property type="match status" value="1"/>
</dbReference>
<gene>
    <name evidence="2" type="ORF">PIB30_082512</name>
</gene>
<accession>A0ABU6YTW0</accession>
<reference evidence="2 3" key="1">
    <citation type="journal article" date="2023" name="Plants (Basel)">
        <title>Bridging the Gap: Combining Genomics and Transcriptomics Approaches to Understand Stylosanthes scabra, an Orphan Legume from the Brazilian Caatinga.</title>
        <authorList>
            <person name="Ferreira-Neto J.R.C."/>
            <person name="da Silva M.D."/>
            <person name="Binneck E."/>
            <person name="de Melo N.F."/>
            <person name="da Silva R.H."/>
            <person name="de Melo A.L.T.M."/>
            <person name="Pandolfi V."/>
            <person name="Bustamante F.O."/>
            <person name="Brasileiro-Vidal A.C."/>
            <person name="Benko-Iseppon A.M."/>
        </authorList>
    </citation>
    <scope>NUCLEOTIDE SEQUENCE [LARGE SCALE GENOMIC DNA]</scope>
    <source>
        <tissue evidence="2">Leaves</tissue>
    </source>
</reference>
<dbReference type="InterPro" id="IPR003871">
    <property type="entry name" value="RFA1B/D_OB_1st"/>
</dbReference>
<keyword evidence="3" id="KW-1185">Reference proteome</keyword>
<dbReference type="Proteomes" id="UP001341840">
    <property type="component" value="Unassembled WGS sequence"/>
</dbReference>
<comment type="caution">
    <text evidence="2">The sequence shown here is derived from an EMBL/GenBank/DDBJ whole genome shotgun (WGS) entry which is preliminary data.</text>
</comment>
<evidence type="ECO:0000313" key="2">
    <source>
        <dbReference type="EMBL" id="MED6212358.1"/>
    </source>
</evidence>
<organism evidence="2 3">
    <name type="scientific">Stylosanthes scabra</name>
    <dbReference type="NCBI Taxonomy" id="79078"/>
    <lineage>
        <taxon>Eukaryota</taxon>
        <taxon>Viridiplantae</taxon>
        <taxon>Streptophyta</taxon>
        <taxon>Embryophyta</taxon>
        <taxon>Tracheophyta</taxon>
        <taxon>Spermatophyta</taxon>
        <taxon>Magnoliopsida</taxon>
        <taxon>eudicotyledons</taxon>
        <taxon>Gunneridae</taxon>
        <taxon>Pentapetalae</taxon>
        <taxon>rosids</taxon>
        <taxon>fabids</taxon>
        <taxon>Fabales</taxon>
        <taxon>Fabaceae</taxon>
        <taxon>Papilionoideae</taxon>
        <taxon>50 kb inversion clade</taxon>
        <taxon>dalbergioids sensu lato</taxon>
        <taxon>Dalbergieae</taxon>
        <taxon>Pterocarpus clade</taxon>
        <taxon>Stylosanthes</taxon>
    </lineage>
</organism>
<dbReference type="Gene3D" id="2.40.50.140">
    <property type="entry name" value="Nucleic acid-binding proteins"/>
    <property type="match status" value="1"/>
</dbReference>
<proteinExistence type="predicted"/>
<name>A0ABU6YTW0_9FABA</name>
<dbReference type="EMBL" id="JASCZI010242926">
    <property type="protein sequence ID" value="MED6212358.1"/>
    <property type="molecule type" value="Genomic_DNA"/>
</dbReference>
<evidence type="ECO:0000259" key="1">
    <source>
        <dbReference type="Pfam" id="PF02721"/>
    </source>
</evidence>
<dbReference type="InterPro" id="IPR012340">
    <property type="entry name" value="NA-bd_OB-fold"/>
</dbReference>